<dbReference type="InterPro" id="IPR013144">
    <property type="entry name" value="CRA_dom"/>
</dbReference>
<accession>A0A2C6KN38</accession>
<evidence type="ECO:0000256" key="1">
    <source>
        <dbReference type="SAM" id="MobiDB-lite"/>
    </source>
</evidence>
<feature type="compositionally biased region" description="Polar residues" evidence="1">
    <location>
        <begin position="91"/>
        <end position="104"/>
    </location>
</feature>
<dbReference type="OrthoDB" id="2415936at2759"/>
<proteinExistence type="predicted"/>
<evidence type="ECO:0000259" key="2">
    <source>
        <dbReference type="PROSITE" id="PS50897"/>
    </source>
</evidence>
<dbReference type="SMART" id="SM00668">
    <property type="entry name" value="CTLH"/>
    <property type="match status" value="1"/>
</dbReference>
<keyword evidence="4" id="KW-1185">Reference proteome</keyword>
<dbReference type="GeneID" id="94430998"/>
<dbReference type="InterPro" id="IPR050618">
    <property type="entry name" value="Ubq-SigPath_Reg"/>
</dbReference>
<dbReference type="SMART" id="SM00757">
    <property type="entry name" value="CRA"/>
    <property type="match status" value="1"/>
</dbReference>
<dbReference type="PROSITE" id="PS50896">
    <property type="entry name" value="LISH"/>
    <property type="match status" value="1"/>
</dbReference>
<dbReference type="InterPro" id="IPR006594">
    <property type="entry name" value="LisH"/>
</dbReference>
<dbReference type="InterPro" id="IPR024964">
    <property type="entry name" value="CTLH/CRA"/>
</dbReference>
<dbReference type="Proteomes" id="UP000221165">
    <property type="component" value="Unassembled WGS sequence"/>
</dbReference>
<dbReference type="SMART" id="SM00667">
    <property type="entry name" value="LisH"/>
    <property type="match status" value="2"/>
</dbReference>
<comment type="caution">
    <text evidence="3">The sequence shown here is derived from an EMBL/GenBank/DDBJ whole genome shotgun (WGS) entry which is preliminary data.</text>
</comment>
<dbReference type="Pfam" id="PF10607">
    <property type="entry name" value="CTLH"/>
    <property type="match status" value="1"/>
</dbReference>
<gene>
    <name evidence="3" type="ORF">CSUI_007642</name>
</gene>
<dbReference type="VEuPathDB" id="ToxoDB:CSUI_007642"/>
<feature type="domain" description="CTLH" evidence="2">
    <location>
        <begin position="221"/>
        <end position="278"/>
    </location>
</feature>
<organism evidence="3 4">
    <name type="scientific">Cystoisospora suis</name>
    <dbReference type="NCBI Taxonomy" id="483139"/>
    <lineage>
        <taxon>Eukaryota</taxon>
        <taxon>Sar</taxon>
        <taxon>Alveolata</taxon>
        <taxon>Apicomplexa</taxon>
        <taxon>Conoidasida</taxon>
        <taxon>Coccidia</taxon>
        <taxon>Eucoccidiorida</taxon>
        <taxon>Eimeriorina</taxon>
        <taxon>Sarcocystidae</taxon>
        <taxon>Cystoisospora</taxon>
    </lineage>
</organism>
<dbReference type="PROSITE" id="PS50897">
    <property type="entry name" value="CTLH"/>
    <property type="match status" value="1"/>
</dbReference>
<evidence type="ECO:0000313" key="4">
    <source>
        <dbReference type="Proteomes" id="UP000221165"/>
    </source>
</evidence>
<feature type="compositionally biased region" description="Polar residues" evidence="1">
    <location>
        <begin position="399"/>
        <end position="416"/>
    </location>
</feature>
<sequence>MHPSFLLYLLSFFSCLYSLLHPFFISLFTKVAFSPVLPHHCPSGIFPAHSLHSTYLFLLVAISSSFSCVSPRHFSSLSSGGRRDMAAAVSSSAQRGGLSSTGTGSMRAGGNSGTSPVVGGGPANTPGITSTAGLSALFGNLPSFRFFSAGEDGEEGDDHQQLQLLTECSRRNWIDRMSEVEVYEHDLHRLILNFFTVHGFQASAEEFSRETGLEPDMPLASIARRSQIREAVLEGRMQEAISLINEVHPDILTLNPEVNFLLRQQQLLSLIESGDTCAAIDFAQSELAPCIKQHPGLLPKLEEAMALLAFSDLKCEEAQRLMGGVDQREQTARRIDEAILDFFNLEQESALELLAKNALWSQGHIQKRSAHACPSLLNIATGTLSLPSASDDSERENDSPPTTIRSPGEVPSQTTLLPPPPPP</sequence>
<reference evidence="3 4" key="1">
    <citation type="journal article" date="2017" name="Int. J. Parasitol.">
        <title>The genome of the protozoan parasite Cystoisospora suis and a reverse vaccinology approach to identify vaccine candidates.</title>
        <authorList>
            <person name="Palmieri N."/>
            <person name="Shrestha A."/>
            <person name="Ruttkowski B."/>
            <person name="Beck T."/>
            <person name="Vogl C."/>
            <person name="Tomley F."/>
            <person name="Blake D.P."/>
            <person name="Joachim A."/>
        </authorList>
    </citation>
    <scope>NUCLEOTIDE SEQUENCE [LARGE SCALE GENOMIC DNA]</scope>
    <source>
        <strain evidence="3 4">Wien I</strain>
    </source>
</reference>
<feature type="non-terminal residue" evidence="3">
    <location>
        <position position="423"/>
    </location>
</feature>
<dbReference type="AlphaFoldDB" id="A0A2C6KN38"/>
<feature type="region of interest" description="Disordered" evidence="1">
    <location>
        <begin position="91"/>
        <end position="125"/>
    </location>
</feature>
<name>A0A2C6KN38_9APIC</name>
<evidence type="ECO:0000313" key="3">
    <source>
        <dbReference type="EMBL" id="PHJ18529.1"/>
    </source>
</evidence>
<protein>
    <recommendedName>
        <fullName evidence="2">CTLH domain-containing protein</fullName>
    </recommendedName>
</protein>
<dbReference type="InterPro" id="IPR006595">
    <property type="entry name" value="CTLH_C"/>
</dbReference>
<dbReference type="PANTHER" id="PTHR12864">
    <property type="entry name" value="RAN BINDING PROTEIN 9-RELATED"/>
    <property type="match status" value="1"/>
</dbReference>
<dbReference type="EMBL" id="MIGC01004092">
    <property type="protein sequence ID" value="PHJ18529.1"/>
    <property type="molecule type" value="Genomic_DNA"/>
</dbReference>
<feature type="region of interest" description="Disordered" evidence="1">
    <location>
        <begin position="384"/>
        <end position="423"/>
    </location>
</feature>
<dbReference type="RefSeq" id="XP_067920235.1">
    <property type="nucleotide sequence ID" value="XM_068067787.1"/>
</dbReference>